<dbReference type="GO" id="GO:0016787">
    <property type="term" value="F:hydrolase activity"/>
    <property type="evidence" value="ECO:0007669"/>
    <property type="project" value="UniProtKB-KW"/>
</dbReference>
<feature type="chain" id="PRO_5046179517" evidence="1">
    <location>
        <begin position="20"/>
        <end position="329"/>
    </location>
</feature>
<dbReference type="Proteomes" id="UP001628179">
    <property type="component" value="Unassembled WGS sequence"/>
</dbReference>
<reference evidence="3 4" key="1">
    <citation type="submission" date="2024-09" db="EMBL/GenBank/DDBJ databases">
        <title>Itraconazole resistance in Madurella fahalii resulting from another homologue of gene encoding cytochrome P450 14-alpha sterol demethylase (CYP51).</title>
        <authorList>
            <person name="Yoshioka I."/>
            <person name="Fahal A.H."/>
            <person name="Kaneko S."/>
            <person name="Yaguchi T."/>
        </authorList>
    </citation>
    <scope>NUCLEOTIDE SEQUENCE [LARGE SCALE GENOMIC DNA]</scope>
    <source>
        <strain evidence="3 4">IFM 68171</strain>
    </source>
</reference>
<dbReference type="InterPro" id="IPR053183">
    <property type="entry name" value="ASL1"/>
</dbReference>
<protein>
    <submittedName>
        <fullName evidence="3">Glycosyl hydrolase catalytic core-domain-containing protein</fullName>
    </submittedName>
</protein>
<dbReference type="PANTHER" id="PTHR34154:SF3">
    <property type="entry name" value="ALKALI-SENSITIVE LINKAGE PROTEIN 1"/>
    <property type="match status" value="1"/>
</dbReference>
<comment type="caution">
    <text evidence="3">The sequence shown here is derived from an EMBL/GenBank/DDBJ whole genome shotgun (WGS) entry which is preliminary data.</text>
</comment>
<dbReference type="InterPro" id="IPR017853">
    <property type="entry name" value="GH"/>
</dbReference>
<dbReference type="RefSeq" id="XP_070918508.1">
    <property type="nucleotide sequence ID" value="XM_071062407.1"/>
</dbReference>
<keyword evidence="3" id="KW-0378">Hydrolase</keyword>
<dbReference type="GeneID" id="98177730"/>
<evidence type="ECO:0000256" key="1">
    <source>
        <dbReference type="SAM" id="SignalP"/>
    </source>
</evidence>
<feature type="domain" description="Asl1-like glycosyl hydrolase catalytic" evidence="2">
    <location>
        <begin position="36"/>
        <end position="279"/>
    </location>
</feature>
<feature type="signal peptide" evidence="1">
    <location>
        <begin position="1"/>
        <end position="19"/>
    </location>
</feature>
<dbReference type="SUPFAM" id="SSF51445">
    <property type="entry name" value="(Trans)glycosidases"/>
    <property type="match status" value="1"/>
</dbReference>
<dbReference type="Gene3D" id="3.20.20.80">
    <property type="entry name" value="Glycosidases"/>
    <property type="match status" value="1"/>
</dbReference>
<dbReference type="InterPro" id="IPR024655">
    <property type="entry name" value="Asl1_glyco_hydro_catalytic"/>
</dbReference>
<gene>
    <name evidence="3" type="ORF">MFIFM68171_06987</name>
</gene>
<dbReference type="Pfam" id="PF11790">
    <property type="entry name" value="Glyco_hydro_cc"/>
    <property type="match status" value="1"/>
</dbReference>
<sequence>MRPFRFLTALTLVSSTVTAKSTKSAKRGLVSTPNANWPDDDAIWVHPDSPISWYYNFHWNVSSSYASLPQDEVEFVPMMWGGGANDTHFLGNVTALMNTPSGSGRKITHVLAFNLPDQPLSHGGSEMAPAVAARAWVRNLVPLRERGIKIGLPVVGDPRGGWMDPFLANCTLLNEGKERGFDFVPLHSFGGLGVLQDKVGMFSSAFPGVSLWVTEYGYNDQNLTTTQEFFNQSLSYLDGSDVVQRYCWFGSFRGVVSNVGPNQAMLDPYGNLTDIGSWYLGGDPTGNSALPTDTPGEICCTADRPCGDNAASVRSRGLWSVVLCLVLLL</sequence>
<name>A0ABQ0GG75_9PEZI</name>
<keyword evidence="1" id="KW-0732">Signal</keyword>
<organism evidence="3 4">
    <name type="scientific">Madurella fahalii</name>
    <dbReference type="NCBI Taxonomy" id="1157608"/>
    <lineage>
        <taxon>Eukaryota</taxon>
        <taxon>Fungi</taxon>
        <taxon>Dikarya</taxon>
        <taxon>Ascomycota</taxon>
        <taxon>Pezizomycotina</taxon>
        <taxon>Sordariomycetes</taxon>
        <taxon>Sordariomycetidae</taxon>
        <taxon>Sordariales</taxon>
        <taxon>Sordariales incertae sedis</taxon>
        <taxon>Madurella</taxon>
    </lineage>
</organism>
<accession>A0ABQ0GG75</accession>
<dbReference type="EMBL" id="BAAFSV010000003">
    <property type="protein sequence ID" value="GAB1316777.1"/>
    <property type="molecule type" value="Genomic_DNA"/>
</dbReference>
<proteinExistence type="predicted"/>
<evidence type="ECO:0000259" key="2">
    <source>
        <dbReference type="Pfam" id="PF11790"/>
    </source>
</evidence>
<evidence type="ECO:0000313" key="3">
    <source>
        <dbReference type="EMBL" id="GAB1316777.1"/>
    </source>
</evidence>
<dbReference type="PANTHER" id="PTHR34154">
    <property type="entry name" value="ALKALI-SENSITIVE LINKAGE PROTEIN 1"/>
    <property type="match status" value="1"/>
</dbReference>
<evidence type="ECO:0000313" key="4">
    <source>
        <dbReference type="Proteomes" id="UP001628179"/>
    </source>
</evidence>
<keyword evidence="4" id="KW-1185">Reference proteome</keyword>